<dbReference type="InterPro" id="IPR036390">
    <property type="entry name" value="WH_DNA-bd_sf"/>
</dbReference>
<feature type="region of interest" description="Disordered" evidence="1">
    <location>
        <begin position="176"/>
        <end position="202"/>
    </location>
</feature>
<dbReference type="Gene3D" id="1.10.10.10">
    <property type="entry name" value="Winged helix-like DNA-binding domain superfamily/Winged helix DNA-binding domain"/>
    <property type="match status" value="1"/>
</dbReference>
<keyword evidence="3" id="KW-1185">Reference proteome</keyword>
<dbReference type="RefSeq" id="WP_201041783.1">
    <property type="nucleotide sequence ID" value="NZ_JBJLSN010000055.1"/>
</dbReference>
<dbReference type="Proteomes" id="UP001628281">
    <property type="component" value="Unassembled WGS sequence"/>
</dbReference>
<evidence type="ECO:0000313" key="3">
    <source>
        <dbReference type="Proteomes" id="UP001628281"/>
    </source>
</evidence>
<organism evidence="2 3">
    <name type="scientific">Azospirillum argentinense</name>
    <dbReference type="NCBI Taxonomy" id="2970906"/>
    <lineage>
        <taxon>Bacteria</taxon>
        <taxon>Pseudomonadati</taxon>
        <taxon>Pseudomonadota</taxon>
        <taxon>Alphaproteobacteria</taxon>
        <taxon>Rhodospirillales</taxon>
        <taxon>Azospirillaceae</taxon>
        <taxon>Azospirillum</taxon>
    </lineage>
</organism>
<gene>
    <name evidence="2" type="ORF">ACJ41P_26535</name>
</gene>
<dbReference type="InterPro" id="IPR036388">
    <property type="entry name" value="WH-like_DNA-bd_sf"/>
</dbReference>
<comment type="caution">
    <text evidence="2">The sequence shown here is derived from an EMBL/GenBank/DDBJ whole genome shotgun (WGS) entry which is preliminary data.</text>
</comment>
<protein>
    <recommendedName>
        <fullName evidence="4">MarR family transcriptional regulator</fullName>
    </recommendedName>
</protein>
<dbReference type="SUPFAM" id="SSF46785">
    <property type="entry name" value="Winged helix' DNA-binding domain"/>
    <property type="match status" value="1"/>
</dbReference>
<evidence type="ECO:0008006" key="4">
    <source>
        <dbReference type="Google" id="ProtNLM"/>
    </source>
</evidence>
<proteinExistence type="predicted"/>
<sequence length="202" mass="21715">MAEIGNAPVQHAVLAVLSASRRCLTIEELADTAGISRRQAWNGTVGLIARDYVVRRERGCYEVTEEGLVAHTAGTPLKSGPAGPLERCRKPQANTLNGRLWRAMRMKGKFSLGDLLNLAAHGDEGNAEHNAGRYVRALVAAGYLTELRRAKPDRPGSNGVKRYALLRNSGPLTPMLRRGGDIYDPNTGELHSCASSEAGGKS</sequence>
<reference evidence="2 3" key="1">
    <citation type="submission" date="2024-11" db="EMBL/GenBank/DDBJ databases">
        <title>Draft genome sequences of two bacteria associated to sugarcane roots in Colombia.</title>
        <authorList>
            <person name="Pardo-Diaz S."/>
            <person name="Masmela-Mendoza J."/>
            <person name="Delgadillo-Duran P."/>
            <person name="Bautista E.J."/>
            <person name="Rojas-Tapias D.F."/>
        </authorList>
    </citation>
    <scope>NUCLEOTIDE SEQUENCE [LARGE SCALE GENOMIC DNA]</scope>
    <source>
        <strain evidence="2 3">Ap18</strain>
    </source>
</reference>
<evidence type="ECO:0000256" key="1">
    <source>
        <dbReference type="SAM" id="MobiDB-lite"/>
    </source>
</evidence>
<name>A0ABW8VHE7_9PROT</name>
<evidence type="ECO:0000313" key="2">
    <source>
        <dbReference type="EMBL" id="MFL7904713.1"/>
    </source>
</evidence>
<accession>A0ABW8VHE7</accession>
<dbReference type="EMBL" id="JBJLSN010000055">
    <property type="protein sequence ID" value="MFL7904713.1"/>
    <property type="molecule type" value="Genomic_DNA"/>
</dbReference>